<organism evidence="2">
    <name type="scientific">Salmonella enterica</name>
    <name type="common">Salmonella choleraesuis</name>
    <dbReference type="NCBI Taxonomy" id="28901"/>
    <lineage>
        <taxon>Bacteria</taxon>
        <taxon>Pseudomonadati</taxon>
        <taxon>Pseudomonadota</taxon>
        <taxon>Gammaproteobacteria</taxon>
        <taxon>Enterobacterales</taxon>
        <taxon>Enterobacteriaceae</taxon>
        <taxon>Salmonella</taxon>
    </lineage>
</organism>
<proteinExistence type="predicted"/>
<dbReference type="SUPFAM" id="SSF53098">
    <property type="entry name" value="Ribonuclease H-like"/>
    <property type="match status" value="1"/>
</dbReference>
<dbReference type="Proteomes" id="UP000885392">
    <property type="component" value="Unassembled WGS sequence"/>
</dbReference>
<dbReference type="InterPro" id="IPR036397">
    <property type="entry name" value="RNaseH_sf"/>
</dbReference>
<dbReference type="GO" id="GO:0003676">
    <property type="term" value="F:nucleic acid binding"/>
    <property type="evidence" value="ECO:0007669"/>
    <property type="project" value="InterPro"/>
</dbReference>
<reference evidence="2" key="1">
    <citation type="submission" date="2018-10" db="EMBL/GenBank/DDBJ databases">
        <authorList>
            <consortium name="PulseNet: The National Subtyping Network for Foodborne Disease Surveillance"/>
            <person name="Tarr C.L."/>
            <person name="Trees E."/>
            <person name="Katz L.S."/>
            <person name="Carleton-Romer H.A."/>
            <person name="Stroika S."/>
            <person name="Kucerova Z."/>
            <person name="Roache K.F."/>
            <person name="Sabol A.L."/>
            <person name="Besser J."/>
            <person name="Gerner-Smidt P."/>
        </authorList>
    </citation>
    <scope>NUCLEOTIDE SEQUENCE [LARGE SCALE GENOMIC DNA]</scope>
    <source>
        <strain evidence="2">PNUSAS038541</strain>
    </source>
</reference>
<protein>
    <submittedName>
        <fullName evidence="2">3'-5' exoribonuclease</fullName>
    </submittedName>
</protein>
<name>A0A3R0XWL4_SALER</name>
<dbReference type="EMBL" id="RVIJ01000057">
    <property type="protein sequence ID" value="MLW03689.1"/>
    <property type="molecule type" value="Genomic_DNA"/>
</dbReference>
<dbReference type="InterPro" id="IPR033390">
    <property type="entry name" value="Rv2179c-like"/>
</dbReference>
<dbReference type="AlphaFoldDB" id="A0A3R0XWL4"/>
<sequence>MNNLMVDLETMGKKSIAPIVSIGGVFFDPQSGELGPEFYKPVSLESAMNQGAVPDGDTIMWWLRQSTEARAAICVDNAMSISEVLLKFNNFIACNADNVKYLKVWGNGATFDNVILRSAFERADIPCRWHFSNDHDVRTMVTLGRAVGFDPKRDMPFDGDMHNALADARHQAKYISAIWQRLIPATSNNI</sequence>
<comment type="caution">
    <text evidence="2">The sequence shown here is derived from an EMBL/GenBank/DDBJ whole genome shotgun (WGS) entry which is preliminary data.</text>
</comment>
<accession>A0A3R0XWL4</accession>
<dbReference type="RefSeq" id="WP_366548103.1">
    <property type="nucleotide sequence ID" value="NZ_MXMT01000033.1"/>
</dbReference>
<dbReference type="Gene3D" id="3.30.420.10">
    <property type="entry name" value="Ribonuclease H-like superfamily/Ribonuclease H"/>
    <property type="match status" value="1"/>
</dbReference>
<dbReference type="Pfam" id="PF16473">
    <property type="entry name" value="Rv2179c-like"/>
    <property type="match status" value="1"/>
</dbReference>
<evidence type="ECO:0000313" key="2">
    <source>
        <dbReference type="EMBL" id="MLW03689.1"/>
    </source>
</evidence>
<gene>
    <name evidence="2" type="ORF">EAK82_26715</name>
</gene>
<evidence type="ECO:0000259" key="1">
    <source>
        <dbReference type="Pfam" id="PF16473"/>
    </source>
</evidence>
<dbReference type="InterPro" id="IPR012337">
    <property type="entry name" value="RNaseH-like_sf"/>
</dbReference>
<feature type="domain" description="3'-5' exoribonuclease Rv2179c-like" evidence="1">
    <location>
        <begin position="2"/>
        <end position="179"/>
    </location>
</feature>